<dbReference type="PROSITE" id="PS51898">
    <property type="entry name" value="TYR_RECOMBINASE"/>
    <property type="match status" value="1"/>
</dbReference>
<comment type="similarity">
    <text evidence="1">Belongs to the 'phage' integrase family.</text>
</comment>
<dbReference type="InterPro" id="IPR002104">
    <property type="entry name" value="Integrase_catalytic"/>
</dbReference>
<dbReference type="EMBL" id="BAABHX010000001">
    <property type="protein sequence ID" value="GAA5087112.1"/>
    <property type="molecule type" value="Genomic_DNA"/>
</dbReference>
<dbReference type="Pfam" id="PF13102">
    <property type="entry name" value="Phage_int_SAM_5"/>
    <property type="match status" value="1"/>
</dbReference>
<evidence type="ECO:0000256" key="3">
    <source>
        <dbReference type="ARBA" id="ARBA00023172"/>
    </source>
</evidence>
<keyword evidence="6" id="KW-1185">Reference proteome</keyword>
<dbReference type="InterPro" id="IPR013762">
    <property type="entry name" value="Integrase-like_cat_sf"/>
</dbReference>
<proteinExistence type="inferred from homology"/>
<evidence type="ECO:0000259" key="4">
    <source>
        <dbReference type="PROSITE" id="PS51898"/>
    </source>
</evidence>
<evidence type="ECO:0000313" key="5">
    <source>
        <dbReference type="EMBL" id="GAA5087112.1"/>
    </source>
</evidence>
<dbReference type="Pfam" id="PF00589">
    <property type="entry name" value="Phage_integrase"/>
    <property type="match status" value="1"/>
</dbReference>
<organism evidence="5 6">
    <name type="scientific">Chryseobacterium ginsengisoli</name>
    <dbReference type="NCBI Taxonomy" id="363853"/>
    <lineage>
        <taxon>Bacteria</taxon>
        <taxon>Pseudomonadati</taxon>
        <taxon>Bacteroidota</taxon>
        <taxon>Flavobacteriia</taxon>
        <taxon>Flavobacteriales</taxon>
        <taxon>Weeksellaceae</taxon>
        <taxon>Chryseobacterium group</taxon>
        <taxon>Chryseobacterium</taxon>
    </lineage>
</organism>
<dbReference type="Gene3D" id="1.10.443.10">
    <property type="entry name" value="Intergrase catalytic core"/>
    <property type="match status" value="1"/>
</dbReference>
<dbReference type="Proteomes" id="UP001500353">
    <property type="component" value="Unassembled WGS sequence"/>
</dbReference>
<evidence type="ECO:0000256" key="2">
    <source>
        <dbReference type="ARBA" id="ARBA00023125"/>
    </source>
</evidence>
<protein>
    <submittedName>
        <fullName evidence="5">Phage integrase SAM-like domain-containing protein</fullName>
    </submittedName>
</protein>
<dbReference type="PANTHER" id="PTHR30349:SF64">
    <property type="entry name" value="PROPHAGE INTEGRASE INTD-RELATED"/>
    <property type="match status" value="1"/>
</dbReference>
<gene>
    <name evidence="5" type="ORF">GCM10023210_09780</name>
</gene>
<dbReference type="PANTHER" id="PTHR30349">
    <property type="entry name" value="PHAGE INTEGRASE-RELATED"/>
    <property type="match status" value="1"/>
</dbReference>
<dbReference type="SUPFAM" id="SSF56349">
    <property type="entry name" value="DNA breaking-rejoining enzymes"/>
    <property type="match status" value="1"/>
</dbReference>
<feature type="domain" description="Tyr recombinase" evidence="4">
    <location>
        <begin position="239"/>
        <end position="425"/>
    </location>
</feature>
<sequence length="446" mass="52250">MASIRYLLKSTKNPASLYIRFRAGRQIDLVAPTGFHIDPKHWSNARQSMKNIVEQNPITSDLENSNNMRYEKLNNSLKKLRDFIIENFNHSQIDGDIIDKTWLENNLIKCFNRPLNDGADNRIFFVPYIEQFIEKAPTRIRKKTNKPVSVETIKAYKATLTEILAFEKYKNIKLKYKDLNLSFHREFMDFLSKEQKLDLKTVGNYIKNVKAIARQAMLEGLPVHEEINHQEFFRTSSKTKAIYLTEHEINKIFKHDFSNNERLSRVRDLLIIGLWTGQRIRDFKNIKASDIKDGYIEITTSKTGMDVAIPLHDHVIEILKKWDGNFPTSLSDQKFNKYVKEVGEEVGLTYLVNGSRINPETKRKEEGEFPKYELISSHICRRSFATNHFGKLPTHTIMAITGHQSEKEFMGYIQTTPKEHAEQMKNFWKKQAEENNFEEVKLRIVK</sequence>
<dbReference type="RefSeq" id="WP_345200674.1">
    <property type="nucleotide sequence ID" value="NZ_BAABHX010000001.1"/>
</dbReference>
<dbReference type="InterPro" id="IPR050090">
    <property type="entry name" value="Tyrosine_recombinase_XerCD"/>
</dbReference>
<dbReference type="InterPro" id="IPR025269">
    <property type="entry name" value="SAM-like_dom"/>
</dbReference>
<name>A0ABP9LWU1_9FLAO</name>
<dbReference type="InterPro" id="IPR010998">
    <property type="entry name" value="Integrase_recombinase_N"/>
</dbReference>
<comment type="caution">
    <text evidence="5">The sequence shown here is derived from an EMBL/GenBank/DDBJ whole genome shotgun (WGS) entry which is preliminary data.</text>
</comment>
<evidence type="ECO:0000313" key="6">
    <source>
        <dbReference type="Proteomes" id="UP001500353"/>
    </source>
</evidence>
<keyword evidence="3" id="KW-0233">DNA recombination</keyword>
<evidence type="ECO:0000256" key="1">
    <source>
        <dbReference type="ARBA" id="ARBA00008857"/>
    </source>
</evidence>
<dbReference type="InterPro" id="IPR011010">
    <property type="entry name" value="DNA_brk_join_enz"/>
</dbReference>
<accession>A0ABP9LWU1</accession>
<dbReference type="Gene3D" id="1.10.150.130">
    <property type="match status" value="1"/>
</dbReference>
<reference evidence="6" key="1">
    <citation type="journal article" date="2019" name="Int. J. Syst. Evol. Microbiol.">
        <title>The Global Catalogue of Microorganisms (GCM) 10K type strain sequencing project: providing services to taxonomists for standard genome sequencing and annotation.</title>
        <authorList>
            <consortium name="The Broad Institute Genomics Platform"/>
            <consortium name="The Broad Institute Genome Sequencing Center for Infectious Disease"/>
            <person name="Wu L."/>
            <person name="Ma J."/>
        </authorList>
    </citation>
    <scope>NUCLEOTIDE SEQUENCE [LARGE SCALE GENOMIC DNA]</scope>
    <source>
        <strain evidence="6">JCM 18019</strain>
    </source>
</reference>
<keyword evidence="2" id="KW-0238">DNA-binding</keyword>